<dbReference type="AlphaFoldDB" id="A0A7I8J087"/>
<accession>A0A7I8J087</accession>
<evidence type="ECO:0000313" key="1">
    <source>
        <dbReference type="EMBL" id="CAA2624146.1"/>
    </source>
</evidence>
<evidence type="ECO:0000313" key="2">
    <source>
        <dbReference type="Proteomes" id="UP001189122"/>
    </source>
</evidence>
<organism evidence="1">
    <name type="scientific">Spirodela intermedia</name>
    <name type="common">Intermediate duckweed</name>
    <dbReference type="NCBI Taxonomy" id="51605"/>
    <lineage>
        <taxon>Eukaryota</taxon>
        <taxon>Viridiplantae</taxon>
        <taxon>Streptophyta</taxon>
        <taxon>Embryophyta</taxon>
        <taxon>Tracheophyta</taxon>
        <taxon>Spermatophyta</taxon>
        <taxon>Magnoliopsida</taxon>
        <taxon>Liliopsida</taxon>
        <taxon>Araceae</taxon>
        <taxon>Lemnoideae</taxon>
        <taxon>Spirodela</taxon>
    </lineage>
</organism>
<reference evidence="1 2" key="1">
    <citation type="submission" date="2019-12" db="EMBL/GenBank/DDBJ databases">
        <authorList>
            <person name="Scholz U."/>
            <person name="Mascher M."/>
            <person name="Fiebig A."/>
        </authorList>
    </citation>
    <scope>NUCLEOTIDE SEQUENCE</scope>
</reference>
<sequence length="29" mass="3195">MTLCCVAAGGRSHLFQYVFDLRSGDRSGF</sequence>
<gene>
    <name evidence="1" type="ORF">SI7747_07010029</name>
</gene>
<dbReference type="EMBL" id="LR743594">
    <property type="protein sequence ID" value="CAA2624146.1"/>
    <property type="molecule type" value="Genomic_DNA"/>
</dbReference>
<keyword evidence="2" id="KW-1185">Reference proteome</keyword>
<protein>
    <submittedName>
        <fullName evidence="1">Uncharacterized protein</fullName>
    </submittedName>
</protein>
<dbReference type="EMBL" id="CACRZD030000007">
    <property type="protein sequence ID" value="CAA6663644.1"/>
    <property type="molecule type" value="Genomic_DNA"/>
</dbReference>
<dbReference type="Proteomes" id="UP001189122">
    <property type="component" value="Unassembled WGS sequence"/>
</dbReference>
<proteinExistence type="predicted"/>
<name>A0A7I8J087_SPIIN</name>